<dbReference type="InterPro" id="IPR003607">
    <property type="entry name" value="HD/PDEase_dom"/>
</dbReference>
<dbReference type="InterPro" id="IPR006674">
    <property type="entry name" value="HD_domain"/>
</dbReference>
<protein>
    <submittedName>
        <fullName evidence="3">AAA family ATPase</fullName>
    </submittedName>
</protein>
<evidence type="ECO:0000259" key="2">
    <source>
        <dbReference type="Pfam" id="PF01966"/>
    </source>
</evidence>
<dbReference type="Gene3D" id="1.10.3090.10">
    <property type="entry name" value="cca-adding enzyme, domain 2"/>
    <property type="match status" value="1"/>
</dbReference>
<feature type="domain" description="HD" evidence="2">
    <location>
        <begin position="70"/>
        <end position="149"/>
    </location>
</feature>
<keyword evidence="4" id="KW-1185">Reference proteome</keyword>
<proteinExistence type="predicted"/>
<dbReference type="RefSeq" id="WP_215819606.1">
    <property type="nucleotide sequence ID" value="NZ_JAGSOY010000019.1"/>
</dbReference>
<dbReference type="EMBL" id="JAGSOY010000019">
    <property type="protein sequence ID" value="MBU2711448.1"/>
    <property type="molecule type" value="Genomic_DNA"/>
</dbReference>
<dbReference type="Pfam" id="PF01966">
    <property type="entry name" value="HD"/>
    <property type="match status" value="1"/>
</dbReference>
<evidence type="ECO:0000313" key="4">
    <source>
        <dbReference type="Proteomes" id="UP000690515"/>
    </source>
</evidence>
<name>A0ABS5ZC47_9GAMM</name>
<gene>
    <name evidence="3" type="ORF">KCG35_10290</name>
</gene>
<dbReference type="InterPro" id="IPR050124">
    <property type="entry name" value="tRNA_CCA-adding_enzyme"/>
</dbReference>
<comment type="caution">
    <text evidence="3">The sequence shown here is derived from an EMBL/GenBank/DDBJ whole genome shotgun (WGS) entry which is preliminary data.</text>
</comment>
<evidence type="ECO:0000313" key="3">
    <source>
        <dbReference type="EMBL" id="MBU2711448.1"/>
    </source>
</evidence>
<keyword evidence="1" id="KW-0547">Nucleotide-binding</keyword>
<dbReference type="Proteomes" id="UP000690515">
    <property type="component" value="Unassembled WGS sequence"/>
</dbReference>
<dbReference type="SUPFAM" id="SSF52540">
    <property type="entry name" value="P-loop containing nucleoside triphosphate hydrolases"/>
    <property type="match status" value="1"/>
</dbReference>
<reference evidence="3 4" key="1">
    <citation type="submission" date="2021-04" db="EMBL/GenBank/DDBJ databases">
        <authorList>
            <person name="Pira H."/>
            <person name="Risdian C."/>
            <person name="Wink J."/>
        </authorList>
    </citation>
    <scope>NUCLEOTIDE SEQUENCE [LARGE SCALE GENOMIC DNA]</scope>
    <source>
        <strain evidence="3 4">WH53</strain>
    </source>
</reference>
<dbReference type="SUPFAM" id="SSF109604">
    <property type="entry name" value="HD-domain/PDEase-like"/>
    <property type="match status" value="1"/>
</dbReference>
<dbReference type="Gene3D" id="3.40.50.300">
    <property type="entry name" value="P-loop containing nucleotide triphosphate hydrolases"/>
    <property type="match status" value="1"/>
</dbReference>
<dbReference type="InterPro" id="IPR027417">
    <property type="entry name" value="P-loop_NTPase"/>
</dbReference>
<dbReference type="PANTHER" id="PTHR47545">
    <property type="entry name" value="MULTIFUNCTIONAL CCA PROTEIN"/>
    <property type="match status" value="1"/>
</dbReference>
<dbReference type="PANTHER" id="PTHR47545:SF1">
    <property type="entry name" value="MULTIFUNCTIONAL CCA PROTEIN"/>
    <property type="match status" value="1"/>
</dbReference>
<dbReference type="CDD" id="cd00077">
    <property type="entry name" value="HDc"/>
    <property type="match status" value="1"/>
</dbReference>
<dbReference type="Pfam" id="PF13671">
    <property type="entry name" value="AAA_33"/>
    <property type="match status" value="1"/>
</dbReference>
<evidence type="ECO:0000256" key="1">
    <source>
        <dbReference type="ARBA" id="ARBA00022741"/>
    </source>
</evidence>
<organism evidence="3 4">
    <name type="scientific">Zooshikella harenae</name>
    <dbReference type="NCBI Taxonomy" id="2827238"/>
    <lineage>
        <taxon>Bacteria</taxon>
        <taxon>Pseudomonadati</taxon>
        <taxon>Pseudomonadota</taxon>
        <taxon>Gammaproteobacteria</taxon>
        <taxon>Oceanospirillales</taxon>
        <taxon>Zooshikellaceae</taxon>
        <taxon>Zooshikella</taxon>
    </lineage>
</organism>
<accession>A0ABS5ZC47</accession>
<sequence>MMKRREWLDALKKDAFPDVDECIHYLGSVCTWLHDLKSTPQDPEWHGEGDVYIHTGMVLDELYGLLKDQAAHITGEKRQALILGALFHDIGKPVTVREREVQAIRRIVSPQHEAVGRSYLAFLLPELELSHEVIYLIMGLVGEHHRPKLLMVKNQGPEHFWLLSRCVDIELVYWLEVADMCGRICLDIKTQLMYLEEFKLFCKEYGVWKSDIHNEWQHQLENTLKLLPDGCQDYVYSRAIYDMERATISTVEEAVAKTYQRRECFAELMVLCGPSGSGKSTWVKQQSNYQVISLDVIRQEINGHAASQANVGKVLHLAKDRLKACLRKGVNVIWDATNLRYDFRKIVCDIGKDYHALVTLVVFQVPRSTIYQGNRNRTQAVPDEVLARQFISYQWPTPDEAHRYCIVNDKGQTLLKHGYYSD</sequence>